<dbReference type="SUPFAM" id="SSF53067">
    <property type="entry name" value="Actin-like ATPase domain"/>
    <property type="match status" value="2"/>
</dbReference>
<dbReference type="CDD" id="cd10229">
    <property type="entry name" value="ASKHA_NBD_HSP70_HSPA12"/>
    <property type="match status" value="1"/>
</dbReference>
<dbReference type="PANTHER" id="PTHR14187">
    <property type="entry name" value="ALPHA KINASE/ELONGATION FACTOR 2 KINASE"/>
    <property type="match status" value="1"/>
</dbReference>
<reference evidence="2" key="1">
    <citation type="journal article" date="2011" name="Genome Res.">
        <title>Phylogeny-wide analysis of social amoeba genomes highlights ancient origins for complex intercellular communication.</title>
        <authorList>
            <person name="Heidel A.J."/>
            <person name="Lawal H.M."/>
            <person name="Felder M."/>
            <person name="Schilde C."/>
            <person name="Helps N.R."/>
            <person name="Tunggal B."/>
            <person name="Rivero F."/>
            <person name="John U."/>
            <person name="Schleicher M."/>
            <person name="Eichinger L."/>
            <person name="Platzer M."/>
            <person name="Noegel A.A."/>
            <person name="Schaap P."/>
            <person name="Gloeckner G."/>
        </authorList>
    </citation>
    <scope>NUCLEOTIDE SEQUENCE [LARGE SCALE GENOMIC DNA]</scope>
    <source>
        <strain evidence="2">SH3</strain>
    </source>
</reference>
<gene>
    <name evidence="1" type="ORF">DFA_11448</name>
</gene>
<dbReference type="GeneID" id="14865262"/>
<dbReference type="OMA" id="QSRFRYC"/>
<dbReference type="EMBL" id="GL883029">
    <property type="protein sequence ID" value="EGG13687.1"/>
    <property type="molecule type" value="Genomic_DNA"/>
</dbReference>
<dbReference type="InterPro" id="IPR043129">
    <property type="entry name" value="ATPase_NBD"/>
</dbReference>
<dbReference type="PANTHER" id="PTHR14187:SF5">
    <property type="entry name" value="HEAT SHOCK 70 KDA PROTEIN 12A"/>
    <property type="match status" value="1"/>
</dbReference>
<evidence type="ECO:0000313" key="1">
    <source>
        <dbReference type="EMBL" id="EGG13687.1"/>
    </source>
</evidence>
<organism evidence="1 2">
    <name type="scientific">Cavenderia fasciculata</name>
    <name type="common">Slime mold</name>
    <name type="synonym">Dictyostelium fasciculatum</name>
    <dbReference type="NCBI Taxonomy" id="261658"/>
    <lineage>
        <taxon>Eukaryota</taxon>
        <taxon>Amoebozoa</taxon>
        <taxon>Evosea</taxon>
        <taxon>Eumycetozoa</taxon>
        <taxon>Dictyostelia</taxon>
        <taxon>Acytosteliales</taxon>
        <taxon>Cavenderiaceae</taxon>
        <taxon>Cavenderia</taxon>
    </lineage>
</organism>
<dbReference type="Gene3D" id="3.30.420.40">
    <property type="match status" value="1"/>
</dbReference>
<sequence>MSCSKIAIISIDLGSSLSSFSYSFIHQAGERGNDPNIYAHDWEGGGGSNNSKTLTLVGLDDGDNLQKFGYEARSYPDLNLYAGFKMKLFDSSSRENSMVKAINTNRKVSVKKLITETLRYFKRVSLDRINLSLLNKLQPSDIMWVLTVPAIWDDAAKHIMRQCAVDAGLCVAGDKGMSNSNDFESAIEILFYFLTSLISNLDSVLLCFEPEAGALDCVFETLGEIYQVKVGEKLLILDNGGGTCDFVGKLQLDHGKFEDIVAPFGGPWGSINVNDNFKKFLVELLGKEVEEHMEGPDFVSLMDTFEVLKRSISNPEWGDGKPRNITMNPKNLFGKSAEWVNEKIKLYNTKNGTNVEFKSSIFLSLPMKVIKSFFEPLFEKIIKCIKDKMNYNPLLKNPTYIFMIGGFSENYFLQELVKKEFASTGAKFIIPSRPSLSVVKGATRFGFSPSTTIRRIIPRSYAIEMDEPITTEKPHVGQKPFMINGKPYARNVCDVYVQAEQKIGYDEVITKTYLPTRSDQKFVELAVFSSTLPKMLYSTDPGISFIADLMLSIPQGGTLEDRKIEATMKFGRTELEVSARHIKSGTKVDTVIDFAMNREEAERRNKIRMLKSKSPRVQLCILMDVTGSMKPWIDQAKCKMVDLATGLSSAHTGIQLEVSFIGYRDLTDATRFEVIPFTTDMASLQISLTPIEADGGKDCPEDIVGGFQQVLSQVWKEGYTKVCVHVADAPCHGTKYHSLTREEDSYPDGDSTHPEEQIRTMKGRGIDYYFVRINHLTDKMIEVFRSTYDTDQKKIVVVNLGSDFGQLIPSIVTFVSNSITKC</sequence>
<dbReference type="RefSeq" id="XP_004350391.1">
    <property type="nucleotide sequence ID" value="XM_004350341.1"/>
</dbReference>
<dbReference type="AlphaFoldDB" id="F4QD06"/>
<dbReference type="OrthoDB" id="14962at2759"/>
<dbReference type="KEGG" id="dfa:DFA_11448"/>
<evidence type="ECO:0000313" key="2">
    <source>
        <dbReference type="Proteomes" id="UP000007797"/>
    </source>
</evidence>
<dbReference type="InterPro" id="IPR036465">
    <property type="entry name" value="vWFA_dom_sf"/>
</dbReference>
<dbReference type="CDD" id="cd00198">
    <property type="entry name" value="vWFA"/>
    <property type="match status" value="1"/>
</dbReference>
<dbReference type="Gene3D" id="3.40.50.410">
    <property type="entry name" value="von Willebrand factor, type A domain"/>
    <property type="match status" value="1"/>
</dbReference>
<name>F4QD06_CACFS</name>
<dbReference type="Proteomes" id="UP000007797">
    <property type="component" value="Unassembled WGS sequence"/>
</dbReference>
<dbReference type="SUPFAM" id="SSF53300">
    <property type="entry name" value="vWA-like"/>
    <property type="match status" value="1"/>
</dbReference>
<protein>
    <submittedName>
        <fullName evidence="1">Uncharacterized protein</fullName>
    </submittedName>
</protein>
<keyword evidence="2" id="KW-1185">Reference proteome</keyword>
<proteinExistence type="predicted"/>
<dbReference type="STRING" id="1054147.F4QD06"/>
<accession>F4QD06</accession>